<evidence type="ECO:0000313" key="3">
    <source>
        <dbReference type="Proteomes" id="UP000037109"/>
    </source>
</evidence>
<keyword evidence="3" id="KW-1185">Reference proteome</keyword>
<sequence>MTIINGVILALLIIFLVRKLIPVKGVRQLTPSQLQTELKDKNKQYIDVRTPAEFKRFHVPGFVNMPLHQLHQKMGQLSKDKEVVIICQSGMRSSKASKILKKEGFKNITNIRGGLSAWN</sequence>
<dbReference type="PROSITE" id="PS50206">
    <property type="entry name" value="RHODANESE_3"/>
    <property type="match status" value="1"/>
</dbReference>
<dbReference type="STRING" id="1459.AF332_24220"/>
<evidence type="ECO:0000259" key="1">
    <source>
        <dbReference type="PROSITE" id="PS50206"/>
    </source>
</evidence>
<dbReference type="AlphaFoldDB" id="A0A0M0GIL9"/>
<dbReference type="RefSeq" id="WP_053436983.1">
    <property type="nucleotide sequence ID" value="NZ_LGUF01000007.1"/>
</dbReference>
<dbReference type="CDD" id="cd00158">
    <property type="entry name" value="RHOD"/>
    <property type="match status" value="1"/>
</dbReference>
<evidence type="ECO:0000313" key="2">
    <source>
        <dbReference type="EMBL" id="KON89618.1"/>
    </source>
</evidence>
<dbReference type="Gene3D" id="3.40.250.10">
    <property type="entry name" value="Rhodanese-like domain"/>
    <property type="match status" value="1"/>
</dbReference>
<proteinExistence type="predicted"/>
<accession>A0A0M0GIL9</accession>
<dbReference type="PANTHER" id="PTHR43031">
    <property type="entry name" value="FAD-DEPENDENT OXIDOREDUCTASE"/>
    <property type="match status" value="1"/>
</dbReference>
<dbReference type="PANTHER" id="PTHR43031:SF17">
    <property type="entry name" value="SULFURTRANSFERASE YTWF-RELATED"/>
    <property type="match status" value="1"/>
</dbReference>
<dbReference type="OrthoDB" id="9800872at2"/>
<dbReference type="Proteomes" id="UP000037109">
    <property type="component" value="Unassembled WGS sequence"/>
</dbReference>
<dbReference type="SMART" id="SM00450">
    <property type="entry name" value="RHOD"/>
    <property type="match status" value="1"/>
</dbReference>
<organism evidence="2 3">
    <name type="scientific">Sporosarcina globispora</name>
    <name type="common">Bacillus globisporus</name>
    <dbReference type="NCBI Taxonomy" id="1459"/>
    <lineage>
        <taxon>Bacteria</taxon>
        <taxon>Bacillati</taxon>
        <taxon>Bacillota</taxon>
        <taxon>Bacilli</taxon>
        <taxon>Bacillales</taxon>
        <taxon>Caryophanaceae</taxon>
        <taxon>Sporosarcina</taxon>
    </lineage>
</organism>
<dbReference type="PATRIC" id="fig|1459.3.peg.5340"/>
<dbReference type="InterPro" id="IPR050229">
    <property type="entry name" value="GlpE_sulfurtransferase"/>
</dbReference>
<dbReference type="EMBL" id="LGUF01000007">
    <property type="protein sequence ID" value="KON89618.1"/>
    <property type="molecule type" value="Genomic_DNA"/>
</dbReference>
<protein>
    <submittedName>
        <fullName evidence="2">Rhodanese</fullName>
    </submittedName>
</protein>
<dbReference type="SUPFAM" id="SSF52821">
    <property type="entry name" value="Rhodanese/Cell cycle control phosphatase"/>
    <property type="match status" value="1"/>
</dbReference>
<reference evidence="3" key="1">
    <citation type="submission" date="2015-07" db="EMBL/GenBank/DDBJ databases">
        <title>Fjat-10036 dsm4.</title>
        <authorList>
            <person name="Liu B."/>
            <person name="Wang J."/>
            <person name="Zhu Y."/>
            <person name="Liu G."/>
            <person name="Chen Q."/>
            <person name="Chen Z."/>
            <person name="Lan J."/>
            <person name="Che J."/>
            <person name="Ge C."/>
            <person name="Shi H."/>
            <person name="Pan Z."/>
            <person name="Liu X."/>
        </authorList>
    </citation>
    <scope>NUCLEOTIDE SEQUENCE [LARGE SCALE GENOMIC DNA]</scope>
    <source>
        <strain evidence="3">DSM 4</strain>
    </source>
</reference>
<dbReference type="InterPro" id="IPR001763">
    <property type="entry name" value="Rhodanese-like_dom"/>
</dbReference>
<feature type="domain" description="Rhodanese" evidence="1">
    <location>
        <begin position="39"/>
        <end position="119"/>
    </location>
</feature>
<dbReference type="InterPro" id="IPR036873">
    <property type="entry name" value="Rhodanese-like_dom_sf"/>
</dbReference>
<dbReference type="Pfam" id="PF00581">
    <property type="entry name" value="Rhodanese"/>
    <property type="match status" value="1"/>
</dbReference>
<comment type="caution">
    <text evidence="2">The sequence shown here is derived from an EMBL/GenBank/DDBJ whole genome shotgun (WGS) entry which is preliminary data.</text>
</comment>
<gene>
    <name evidence="2" type="ORF">AF332_24220</name>
</gene>
<name>A0A0M0GIL9_SPOGL</name>